<dbReference type="EMBL" id="KZ824293">
    <property type="protein sequence ID" value="RAL10707.1"/>
    <property type="molecule type" value="Genomic_DNA"/>
</dbReference>
<sequence length="259" mass="28491">MIFNIHLQQKKSLCGARVRIAWNSDRTTTIGGTVRIEGLYYALTALHPFLKPSADEDGDFSKSANLSLPGDGVSKTKMFPYKFPASFRSRTMYAEHGDDNRVVAYLPGYKDTSELDPAFWSVQQNWALFRLCDQSPKANRLTIEGQRVLCPSKVSRTSPRGQLWCLTANSSRPPVRTDAFGRMSGGCSTATGGTLPTTYHLSMVSFAEDAGAWIVDSGDNGSLFGMIVAQDDESFTSYAISAADVFDELRDRFPDIVIA</sequence>
<dbReference type="GeneID" id="37201403"/>
<reference evidence="1 2" key="1">
    <citation type="submission" date="2018-02" db="EMBL/GenBank/DDBJ databases">
        <title>The genomes of Aspergillus section Nigri reveals drivers in fungal speciation.</title>
        <authorList>
            <consortium name="DOE Joint Genome Institute"/>
            <person name="Vesth T.C."/>
            <person name="Nybo J."/>
            <person name="Theobald S."/>
            <person name="Brandl J."/>
            <person name="Frisvad J.C."/>
            <person name="Nielsen K.F."/>
            <person name="Lyhne E.K."/>
            <person name="Kogle M.E."/>
            <person name="Kuo A."/>
            <person name="Riley R."/>
            <person name="Clum A."/>
            <person name="Nolan M."/>
            <person name="Lipzen A."/>
            <person name="Salamov A."/>
            <person name="Henrissat B."/>
            <person name="Wiebenga A."/>
            <person name="De vries R.P."/>
            <person name="Grigoriev I.V."/>
            <person name="Mortensen U.H."/>
            <person name="Andersen M.R."/>
            <person name="Baker S.E."/>
        </authorList>
    </citation>
    <scope>NUCLEOTIDE SEQUENCE [LARGE SCALE GENOMIC DNA]</scope>
    <source>
        <strain evidence="1 2">CBS 101889</strain>
    </source>
</reference>
<name>A0A395HSB2_ASPHC</name>
<evidence type="ECO:0000313" key="2">
    <source>
        <dbReference type="Proteomes" id="UP000248961"/>
    </source>
</evidence>
<keyword evidence="2" id="KW-1185">Reference proteome</keyword>
<evidence type="ECO:0000313" key="1">
    <source>
        <dbReference type="EMBL" id="RAL10707.1"/>
    </source>
</evidence>
<proteinExistence type="predicted"/>
<organism evidence="1 2">
    <name type="scientific">Aspergillus homomorphus (strain CBS 101889)</name>
    <dbReference type="NCBI Taxonomy" id="1450537"/>
    <lineage>
        <taxon>Eukaryota</taxon>
        <taxon>Fungi</taxon>
        <taxon>Dikarya</taxon>
        <taxon>Ascomycota</taxon>
        <taxon>Pezizomycotina</taxon>
        <taxon>Eurotiomycetes</taxon>
        <taxon>Eurotiomycetidae</taxon>
        <taxon>Eurotiales</taxon>
        <taxon>Aspergillaceae</taxon>
        <taxon>Aspergillus</taxon>
        <taxon>Aspergillus subgen. Circumdati</taxon>
    </lineage>
</organism>
<dbReference type="Proteomes" id="UP000248961">
    <property type="component" value="Unassembled WGS sequence"/>
</dbReference>
<dbReference type="RefSeq" id="XP_025549861.1">
    <property type="nucleotide sequence ID" value="XM_025697114.1"/>
</dbReference>
<evidence type="ECO:0008006" key="3">
    <source>
        <dbReference type="Google" id="ProtNLM"/>
    </source>
</evidence>
<dbReference type="OrthoDB" id="4400673at2759"/>
<accession>A0A395HSB2</accession>
<dbReference type="AlphaFoldDB" id="A0A395HSB2"/>
<gene>
    <name evidence="1" type="ORF">BO97DRAFT_426214</name>
</gene>
<protein>
    <recommendedName>
        <fullName evidence="3">Peptidase S1 domain-containing protein</fullName>
    </recommendedName>
</protein>
<dbReference type="VEuPathDB" id="FungiDB:BO97DRAFT_426214"/>